<sequence length="464" mass="53922">MATAMNGDLSDDVCNQNNLNNSLKEANDTKSTHANCTAPQDEFVASWGFILNELYALSTKFLKEKEGKAFHISYKDKLSLVAFSKQVLHGKFIEEKSPPVGYLDVIGRDRRQAWQTLGDLSEKDAKAGFINLLNNICPLFRPFVLAHKCDLEEKERRRLEEEERKRQEEEEEEQLRLEEEQMKLEEERRLKQEKERQKQNQQKRLIQEALNRQTFHQFKAYAEKQFPGDPEQQAVLIRQLQEQHYQQYMQQVLQEQLSPPQNYKANSIRMAEPEPPNVEPVRESTPEISEEEICDPLPVAAAHMWTRKDISEFKEAIRKEGGDGIIKVGHGETVTVRVPTHDDGTCLFWEFATDSFDLGFGVYFEWTRSPDSQVTVHISESEDDEEEDEELDSAPNDIEKGVTPLTSDKPPLSVVIPVYRRDCHEEVYAGSHNYPGQGVYLLKFDNSYSLWRSKTLYYRVYYTR</sequence>
<evidence type="ECO:0000256" key="9">
    <source>
        <dbReference type="ARBA" id="ARBA00023098"/>
    </source>
</evidence>
<dbReference type="Pfam" id="PF13897">
    <property type="entry name" value="GOLD_2"/>
    <property type="match status" value="1"/>
</dbReference>
<evidence type="ECO:0000256" key="17">
    <source>
        <dbReference type="SAM" id="MobiDB-lite"/>
    </source>
</evidence>
<evidence type="ECO:0000259" key="18">
    <source>
        <dbReference type="PROSITE" id="PS50866"/>
    </source>
</evidence>
<feature type="compositionally biased region" description="Acidic residues" evidence="17">
    <location>
        <begin position="381"/>
        <end position="392"/>
    </location>
</feature>
<comment type="caution">
    <text evidence="20">The sequence shown here is derived from an EMBL/GenBank/DDBJ whole genome shotgun (WGS) entry which is preliminary data.</text>
</comment>
<dbReference type="SUPFAM" id="SSF101576">
    <property type="entry name" value="Supernatant protein factor (SPF), C-terminal domain"/>
    <property type="match status" value="1"/>
</dbReference>
<keyword evidence="8" id="KW-0175">Coiled coil</keyword>
<evidence type="ECO:0000256" key="11">
    <source>
        <dbReference type="ARBA" id="ARBA00023136"/>
    </source>
</evidence>
<evidence type="ECO:0000256" key="16">
    <source>
        <dbReference type="ARBA" id="ARBA00080905"/>
    </source>
</evidence>
<dbReference type="FunFam" id="2.60.120.680:FF:000002">
    <property type="entry name" value="Putative Golgi resident protein GCP60"/>
    <property type="match status" value="1"/>
</dbReference>
<dbReference type="FunFam" id="1.20.80.10:FF:000017">
    <property type="entry name" value="Golgi resident protein GCP60"/>
    <property type="match status" value="1"/>
</dbReference>
<evidence type="ECO:0000256" key="6">
    <source>
        <dbReference type="ARBA" id="ARBA00022990"/>
    </source>
</evidence>
<keyword evidence="9" id="KW-0443">Lipid metabolism</keyword>
<keyword evidence="3" id="KW-0444">Lipid biosynthesis</keyword>
<evidence type="ECO:0000256" key="3">
    <source>
        <dbReference type="ARBA" id="ARBA00022516"/>
    </source>
</evidence>
<accession>A0A8X6TYE5</accession>
<comment type="function">
    <text evidence="12">Involved in the maintenance of Golgi structure by interacting with giantin, affecting protein transport between the endoplasmic reticulum and Golgi. Involved in hormone-induced steroid biosynthesis in testicular Leydig cells. Recruits PI4KB to the Golgi apparatus membrane; enhances the enzyme activity of PI4KB activity via its membrane recruitment thereby increasing the local concentration of the substrate in the vicinity of the kinase.</text>
</comment>
<dbReference type="InterPro" id="IPR000582">
    <property type="entry name" value="Acyl-CoA-binding_protein"/>
</dbReference>
<organism evidence="20 21">
    <name type="scientific">Nephila pilipes</name>
    <name type="common">Giant wood spider</name>
    <name type="synonym">Nephila maculata</name>
    <dbReference type="NCBI Taxonomy" id="299642"/>
    <lineage>
        <taxon>Eukaryota</taxon>
        <taxon>Metazoa</taxon>
        <taxon>Ecdysozoa</taxon>
        <taxon>Arthropoda</taxon>
        <taxon>Chelicerata</taxon>
        <taxon>Arachnida</taxon>
        <taxon>Araneae</taxon>
        <taxon>Araneomorphae</taxon>
        <taxon>Entelegynae</taxon>
        <taxon>Araneoidea</taxon>
        <taxon>Nephilidae</taxon>
        <taxon>Nephila</taxon>
    </lineage>
</organism>
<evidence type="ECO:0000256" key="12">
    <source>
        <dbReference type="ARBA" id="ARBA00057952"/>
    </source>
</evidence>
<evidence type="ECO:0000259" key="19">
    <source>
        <dbReference type="PROSITE" id="PS51228"/>
    </source>
</evidence>
<dbReference type="OrthoDB" id="5839451at2759"/>
<dbReference type="EMBL" id="BMAW01019410">
    <property type="protein sequence ID" value="GFT63244.1"/>
    <property type="molecule type" value="Genomic_DNA"/>
</dbReference>
<evidence type="ECO:0000256" key="4">
    <source>
        <dbReference type="ARBA" id="ARBA00022553"/>
    </source>
</evidence>
<dbReference type="Proteomes" id="UP000887013">
    <property type="component" value="Unassembled WGS sequence"/>
</dbReference>
<dbReference type="Gene3D" id="1.20.80.10">
    <property type="match status" value="1"/>
</dbReference>
<dbReference type="GO" id="GO:0006694">
    <property type="term" value="P:steroid biosynthetic process"/>
    <property type="evidence" value="ECO:0007669"/>
    <property type="project" value="UniProtKB-KW"/>
</dbReference>
<dbReference type="InterPro" id="IPR035984">
    <property type="entry name" value="Acyl-CoA-binding_sf"/>
</dbReference>
<dbReference type="Gene3D" id="2.60.120.680">
    <property type="entry name" value="GOLD domain"/>
    <property type="match status" value="1"/>
</dbReference>
<feature type="domain" description="ACB" evidence="19">
    <location>
        <begin position="51"/>
        <end position="142"/>
    </location>
</feature>
<dbReference type="InterPro" id="IPR052269">
    <property type="entry name" value="Golgi-PI4KB_interaction"/>
</dbReference>
<evidence type="ECO:0000256" key="15">
    <source>
        <dbReference type="ARBA" id="ARBA00078007"/>
    </source>
</evidence>
<dbReference type="GO" id="GO:0000062">
    <property type="term" value="F:fatty-acyl-CoA binding"/>
    <property type="evidence" value="ECO:0007669"/>
    <property type="project" value="InterPro"/>
</dbReference>
<dbReference type="SUPFAM" id="SSF47027">
    <property type="entry name" value="Acyl-CoA binding protein"/>
    <property type="match status" value="1"/>
</dbReference>
<evidence type="ECO:0000256" key="2">
    <source>
        <dbReference type="ARBA" id="ARBA00004255"/>
    </source>
</evidence>
<dbReference type="PANTHER" id="PTHR22973:SF12">
    <property type="entry name" value="LD35087P"/>
    <property type="match status" value="1"/>
</dbReference>
<evidence type="ECO:0000256" key="13">
    <source>
        <dbReference type="ARBA" id="ARBA00067322"/>
    </source>
</evidence>
<proteinExistence type="predicted"/>
<name>A0A8X6TYE5_NEPPI</name>
<dbReference type="PROSITE" id="PS50866">
    <property type="entry name" value="GOLD"/>
    <property type="match status" value="1"/>
</dbReference>
<evidence type="ECO:0000256" key="1">
    <source>
        <dbReference type="ARBA" id="ARBA00004173"/>
    </source>
</evidence>
<keyword evidence="7" id="KW-0333">Golgi apparatus</keyword>
<keyword evidence="4" id="KW-0597">Phosphoprotein</keyword>
<keyword evidence="10" id="KW-0496">Mitochondrion</keyword>
<dbReference type="Pfam" id="PF00887">
    <property type="entry name" value="ACBP"/>
    <property type="match status" value="1"/>
</dbReference>
<dbReference type="PROSITE" id="PS51228">
    <property type="entry name" value="ACB_2"/>
    <property type="match status" value="1"/>
</dbReference>
<evidence type="ECO:0000256" key="8">
    <source>
        <dbReference type="ARBA" id="ARBA00023054"/>
    </source>
</evidence>
<evidence type="ECO:0000256" key="7">
    <source>
        <dbReference type="ARBA" id="ARBA00023034"/>
    </source>
</evidence>
<feature type="domain" description="GOLD" evidence="18">
    <location>
        <begin position="314"/>
        <end position="462"/>
    </location>
</feature>
<reference evidence="20" key="1">
    <citation type="submission" date="2020-08" db="EMBL/GenBank/DDBJ databases">
        <title>Multicomponent nature underlies the extraordinary mechanical properties of spider dragline silk.</title>
        <authorList>
            <person name="Kono N."/>
            <person name="Nakamura H."/>
            <person name="Mori M."/>
            <person name="Yoshida Y."/>
            <person name="Ohtoshi R."/>
            <person name="Malay A.D."/>
            <person name="Moran D.A.P."/>
            <person name="Tomita M."/>
            <person name="Numata K."/>
            <person name="Arakawa K."/>
        </authorList>
    </citation>
    <scope>NUCLEOTIDE SEQUENCE</scope>
</reference>
<dbReference type="AlphaFoldDB" id="A0A8X6TYE5"/>
<dbReference type="PANTHER" id="PTHR22973">
    <property type="entry name" value="LD35087P"/>
    <property type="match status" value="1"/>
</dbReference>
<dbReference type="GO" id="GO:0000139">
    <property type="term" value="C:Golgi membrane"/>
    <property type="evidence" value="ECO:0007669"/>
    <property type="project" value="UniProtKB-SubCell"/>
</dbReference>
<dbReference type="InterPro" id="IPR009038">
    <property type="entry name" value="GOLD_dom"/>
</dbReference>
<evidence type="ECO:0000256" key="5">
    <source>
        <dbReference type="ARBA" id="ARBA00022955"/>
    </source>
</evidence>
<protein>
    <recommendedName>
        <fullName evidence="13">Golgi resident protein GCP60</fullName>
    </recommendedName>
    <alternativeName>
        <fullName evidence="15">Acyl-CoA-binding domain-containing protein 3</fullName>
    </alternativeName>
    <alternativeName>
        <fullName evidence="16">Golgi complex-associated protein 1</fullName>
    </alternativeName>
    <alternativeName>
        <fullName evidence="14">Golgi phosphoprotein 1</fullName>
    </alternativeName>
</protein>
<gene>
    <name evidence="20" type="primary">Acbd3</name>
    <name evidence="20" type="ORF">NPIL_83681</name>
</gene>
<keyword evidence="5" id="KW-0752">Steroid biosynthesis</keyword>
<dbReference type="InterPro" id="IPR036598">
    <property type="entry name" value="GOLD_dom_sf"/>
</dbReference>
<evidence type="ECO:0000256" key="14">
    <source>
        <dbReference type="ARBA" id="ARBA00076235"/>
    </source>
</evidence>
<keyword evidence="11" id="KW-0472">Membrane</keyword>
<dbReference type="GO" id="GO:0005739">
    <property type="term" value="C:mitochondrion"/>
    <property type="evidence" value="ECO:0007669"/>
    <property type="project" value="UniProtKB-SubCell"/>
</dbReference>
<evidence type="ECO:0000313" key="21">
    <source>
        <dbReference type="Proteomes" id="UP000887013"/>
    </source>
</evidence>
<keyword evidence="6" id="KW-0007">Acetylation</keyword>
<keyword evidence="21" id="KW-1185">Reference proteome</keyword>
<feature type="region of interest" description="Disordered" evidence="17">
    <location>
        <begin position="156"/>
        <end position="178"/>
    </location>
</feature>
<dbReference type="InterPro" id="IPR014352">
    <property type="entry name" value="FERM/acyl-CoA-bd_prot_sf"/>
</dbReference>
<comment type="subcellular location">
    <subcellularLocation>
        <location evidence="2">Golgi apparatus membrane</location>
        <topology evidence="2">Peripheral membrane protein</topology>
        <orientation evidence="2">Cytoplasmic side</orientation>
    </subcellularLocation>
    <subcellularLocation>
        <location evidence="1">Mitochondrion</location>
    </subcellularLocation>
</comment>
<feature type="region of interest" description="Disordered" evidence="17">
    <location>
        <begin position="380"/>
        <end position="406"/>
    </location>
</feature>
<evidence type="ECO:0000256" key="10">
    <source>
        <dbReference type="ARBA" id="ARBA00023128"/>
    </source>
</evidence>
<evidence type="ECO:0000313" key="20">
    <source>
        <dbReference type="EMBL" id="GFT63244.1"/>
    </source>
</evidence>